<evidence type="ECO:0000313" key="2">
    <source>
        <dbReference type="EMBL" id="XDV70376.1"/>
    </source>
</evidence>
<dbReference type="AlphaFoldDB" id="A0AB39YLH3"/>
<feature type="region of interest" description="Disordered" evidence="1">
    <location>
        <begin position="1"/>
        <end position="23"/>
    </location>
</feature>
<dbReference type="PRINTS" id="PR01217">
    <property type="entry name" value="PRICHEXTENSN"/>
</dbReference>
<proteinExistence type="predicted"/>
<evidence type="ECO:0000256" key="1">
    <source>
        <dbReference type="SAM" id="MobiDB-lite"/>
    </source>
</evidence>
<dbReference type="EMBL" id="CP165735">
    <property type="protein sequence ID" value="XDV70376.1"/>
    <property type="molecule type" value="Genomic_DNA"/>
</dbReference>
<gene>
    <name evidence="2" type="ORF">ABQM86_15605</name>
</gene>
<protein>
    <submittedName>
        <fullName evidence="2">Peptidoglycan-binding protein</fullName>
    </submittedName>
</protein>
<feature type="region of interest" description="Disordered" evidence="1">
    <location>
        <begin position="49"/>
        <end position="132"/>
    </location>
</feature>
<organism evidence="2">
    <name type="scientific">Paenarthrobacter sp. AMU7</name>
    <dbReference type="NCBI Taxonomy" id="3162492"/>
    <lineage>
        <taxon>Bacteria</taxon>
        <taxon>Bacillati</taxon>
        <taxon>Actinomycetota</taxon>
        <taxon>Actinomycetes</taxon>
        <taxon>Micrococcales</taxon>
        <taxon>Micrococcaceae</taxon>
        <taxon>Paenarthrobacter</taxon>
    </lineage>
</organism>
<dbReference type="RefSeq" id="WP_369744860.1">
    <property type="nucleotide sequence ID" value="NZ_CP165735.1"/>
</dbReference>
<feature type="compositionally biased region" description="Pro residues" evidence="1">
    <location>
        <begin position="96"/>
        <end position="132"/>
    </location>
</feature>
<accession>A0AB39YLH3</accession>
<name>A0AB39YLH3_9MICC</name>
<sequence length="262" mass="26577">MTLQGEPEPHTTPPTGTLLRFHRAGPRSTVKALVLAGAMIAAIAMTPPLSGQSAAPATRPELTRPGSSMALEAASFERQVAPAVVSPPAERATPKEAPPAPAPPPPAAPPAPAPAPPAPVPEPPAAPEPPAVLIPPTEYVPPVSEPVPAPAKLAARTIYIAGSGGQELVDACIGPVHYTPTDAFAVFITEHDYCGGWDRFSGIGVGQTVTLAGYGTYTAHARGQVPLGGTTSDVSAVFGGFPKAVLQTCIPGTNQMLVIALN</sequence>
<reference evidence="2" key="1">
    <citation type="submission" date="2024-07" db="EMBL/GenBank/DDBJ databases">
        <authorList>
            <person name="Li J."/>
            <person name="Wei H."/>
            <person name="Ma J."/>
        </authorList>
    </citation>
    <scope>NUCLEOTIDE SEQUENCE</scope>
    <source>
        <strain evidence="2">AMU7</strain>
    </source>
</reference>